<keyword evidence="3" id="KW-1185">Reference proteome</keyword>
<dbReference type="RefSeq" id="WP_113807095.1">
    <property type="nucleotide sequence ID" value="NZ_QOCW01000019.1"/>
</dbReference>
<protein>
    <submittedName>
        <fullName evidence="2">Uncharacterized protein</fullName>
    </submittedName>
</protein>
<keyword evidence="1" id="KW-0812">Transmembrane</keyword>
<name>A0A366XRH6_9BACI</name>
<evidence type="ECO:0000313" key="2">
    <source>
        <dbReference type="EMBL" id="RBW68497.1"/>
    </source>
</evidence>
<evidence type="ECO:0000256" key="1">
    <source>
        <dbReference type="SAM" id="Phobius"/>
    </source>
</evidence>
<reference evidence="2 3" key="1">
    <citation type="submission" date="2018-07" db="EMBL/GenBank/DDBJ databases">
        <title>Lottiidibacillus patelloidae gen. nov., sp. nov., isolated from the intestinal tract of a marine limpet and the reclassification of B. taeanensis BH030017T, B. algicola KMM 3737T and B. hwajinpoensis SW-72T as genus Lottiidibacillus.</title>
        <authorList>
            <person name="Liu R."/>
            <person name="Huang Z."/>
        </authorList>
    </citation>
    <scope>NUCLEOTIDE SEQUENCE [LARGE SCALE GENOMIC DNA]</scope>
    <source>
        <strain evidence="2 3">BH030017</strain>
    </source>
</reference>
<sequence>MIVTLAFLIVLILSTLLSTSMNMYLYKVSFSESLHFSLYIELGTRKMIVIAALISGFAAALFLDYRLKKENSQNQN</sequence>
<feature type="transmembrane region" description="Helical" evidence="1">
    <location>
        <begin position="42"/>
        <end position="63"/>
    </location>
</feature>
<organism evidence="2 3">
    <name type="scientific">Bacillus taeanensis</name>
    <dbReference type="NCBI Taxonomy" id="273032"/>
    <lineage>
        <taxon>Bacteria</taxon>
        <taxon>Bacillati</taxon>
        <taxon>Bacillota</taxon>
        <taxon>Bacilli</taxon>
        <taxon>Bacillales</taxon>
        <taxon>Bacillaceae</taxon>
        <taxon>Bacillus</taxon>
    </lineage>
</organism>
<dbReference type="EMBL" id="QOCW01000019">
    <property type="protein sequence ID" value="RBW68497.1"/>
    <property type="molecule type" value="Genomic_DNA"/>
</dbReference>
<comment type="caution">
    <text evidence="2">The sequence shown here is derived from an EMBL/GenBank/DDBJ whole genome shotgun (WGS) entry which is preliminary data.</text>
</comment>
<dbReference type="AlphaFoldDB" id="A0A366XRH6"/>
<keyword evidence="1" id="KW-1133">Transmembrane helix</keyword>
<accession>A0A366XRH6</accession>
<proteinExistence type="predicted"/>
<gene>
    <name evidence="2" type="ORF">DS031_16100</name>
</gene>
<dbReference type="Proteomes" id="UP000253314">
    <property type="component" value="Unassembled WGS sequence"/>
</dbReference>
<keyword evidence="1" id="KW-0472">Membrane</keyword>
<evidence type="ECO:0000313" key="3">
    <source>
        <dbReference type="Proteomes" id="UP000253314"/>
    </source>
</evidence>